<feature type="binding site" evidence="4">
    <location>
        <position position="250"/>
    </location>
    <ligand>
        <name>Zn(2+)</name>
        <dbReference type="ChEBI" id="CHEBI:29105"/>
    </ligand>
</feature>
<keyword evidence="2" id="KW-0808">Transferase</keyword>
<dbReference type="Gene3D" id="3.30.1600.10">
    <property type="entry name" value="SIR2/SIRT2 'Small Domain"/>
    <property type="match status" value="1"/>
</dbReference>
<evidence type="ECO:0000313" key="6">
    <source>
        <dbReference type="EMBL" id="KAH7063403.1"/>
    </source>
</evidence>
<keyword evidence="7" id="KW-1185">Reference proteome</keyword>
<dbReference type="EMBL" id="JAGTJR010000002">
    <property type="protein sequence ID" value="KAH7063403.1"/>
    <property type="molecule type" value="Genomic_DNA"/>
</dbReference>
<evidence type="ECO:0000256" key="3">
    <source>
        <dbReference type="ARBA" id="ARBA00023027"/>
    </source>
</evidence>
<feature type="binding site" evidence="4">
    <location>
        <position position="253"/>
    </location>
    <ligand>
        <name>Zn(2+)</name>
        <dbReference type="ChEBI" id="CHEBI:29105"/>
    </ligand>
</feature>
<dbReference type="PANTHER" id="PTHR47651">
    <property type="entry name" value="NAD-DEPENDENT HISTONE DEACETYLASE HST4"/>
    <property type="match status" value="1"/>
</dbReference>
<dbReference type="InterPro" id="IPR003000">
    <property type="entry name" value="Sirtuin"/>
</dbReference>
<protein>
    <submittedName>
        <fullName evidence="6">Sir2 family protein</fullName>
    </submittedName>
</protein>
<reference evidence="6 7" key="1">
    <citation type="journal article" date="2021" name="Nat. Commun.">
        <title>Genetic determinants of endophytism in the Arabidopsis root mycobiome.</title>
        <authorList>
            <person name="Mesny F."/>
            <person name="Miyauchi S."/>
            <person name="Thiergart T."/>
            <person name="Pickel B."/>
            <person name="Atanasova L."/>
            <person name="Karlsson M."/>
            <person name="Huettel B."/>
            <person name="Barry K.W."/>
            <person name="Haridas S."/>
            <person name="Chen C."/>
            <person name="Bauer D."/>
            <person name="Andreopoulos W."/>
            <person name="Pangilinan J."/>
            <person name="LaButti K."/>
            <person name="Riley R."/>
            <person name="Lipzen A."/>
            <person name="Clum A."/>
            <person name="Drula E."/>
            <person name="Henrissat B."/>
            <person name="Kohler A."/>
            <person name="Grigoriev I.V."/>
            <person name="Martin F.M."/>
            <person name="Hacquard S."/>
        </authorList>
    </citation>
    <scope>NUCLEOTIDE SEQUENCE [LARGE SCALE GENOMIC DNA]</scope>
    <source>
        <strain evidence="6 7">MPI-SDFR-AT-0080</strain>
    </source>
</reference>
<comment type="caution">
    <text evidence="6">The sequence shown here is derived from an EMBL/GenBank/DDBJ whole genome shotgun (WGS) entry which is preliminary data.</text>
</comment>
<evidence type="ECO:0000259" key="5">
    <source>
        <dbReference type="PROSITE" id="PS50305"/>
    </source>
</evidence>
<name>A0ABQ8GVH3_9PEZI</name>
<evidence type="ECO:0000256" key="2">
    <source>
        <dbReference type="ARBA" id="ARBA00022679"/>
    </source>
</evidence>
<organism evidence="6 7">
    <name type="scientific">Macrophomina phaseolina</name>
    <dbReference type="NCBI Taxonomy" id="35725"/>
    <lineage>
        <taxon>Eukaryota</taxon>
        <taxon>Fungi</taxon>
        <taxon>Dikarya</taxon>
        <taxon>Ascomycota</taxon>
        <taxon>Pezizomycotina</taxon>
        <taxon>Dothideomycetes</taxon>
        <taxon>Dothideomycetes incertae sedis</taxon>
        <taxon>Botryosphaeriales</taxon>
        <taxon>Botryosphaeriaceae</taxon>
        <taxon>Macrophomina</taxon>
    </lineage>
</organism>
<dbReference type="InterPro" id="IPR026590">
    <property type="entry name" value="Ssirtuin_cat_dom"/>
</dbReference>
<accession>A0ABQ8GVH3</accession>
<dbReference type="InterPro" id="IPR026591">
    <property type="entry name" value="Sirtuin_cat_small_dom_sf"/>
</dbReference>
<keyword evidence="4" id="KW-0479">Metal-binding</keyword>
<keyword evidence="4" id="KW-0862">Zinc</keyword>
<feature type="active site" description="Proton acceptor" evidence="4">
    <location>
        <position position="170"/>
    </location>
</feature>
<sequence>MPLMRIPYTDPLPSPRILPPSASSPAGAIQALAAFLNAPPSPHLRPPPLSILPGAAVPRRDARSTILLTGAGISVASGLADYRGTNGTYTLNKTYRPIYYNEFAASHRARKRYWARSFLGWTTLHAAQPNTSHHAVRALGELGVVRSVVTQNVDSFHHAAHPSLPTLELHGYLRACVCLTCRNEYPRDAFQEELARLNPAWAAFLAEMLASGALSTENPEERRRRGLKTNPDGDVDVPNVDYGTFRYPACPVCLEKARANAGRAGPVRRVDVDGDGAWLESSTAGVLKPAVIMFGESIPGLVKTKAEEAVDEAGRLLVVGSSLATYSAWRLVKRAKEQGMPIGILNIGGVRGENAFFEDVPIENDGRWAVRSAEHSDAVLPGLVERIRKLRGVGESGNSGVQAAAAV</sequence>
<dbReference type="Pfam" id="PF02146">
    <property type="entry name" value="SIR2"/>
    <property type="match status" value="1"/>
</dbReference>
<keyword evidence="3" id="KW-0520">NAD</keyword>
<feature type="binding site" evidence="4">
    <location>
        <position position="181"/>
    </location>
    <ligand>
        <name>Zn(2+)</name>
        <dbReference type="ChEBI" id="CHEBI:29105"/>
    </ligand>
</feature>
<dbReference type="PANTHER" id="PTHR47651:SF17">
    <property type="entry name" value="DEACETYLASE SIRTUIN-TYPE DOMAIN-CONTAINING PROTEIN"/>
    <property type="match status" value="1"/>
</dbReference>
<dbReference type="Proteomes" id="UP000774617">
    <property type="component" value="Unassembled WGS sequence"/>
</dbReference>
<comment type="similarity">
    <text evidence="1">Belongs to the sirtuin family. Class I subfamily.</text>
</comment>
<dbReference type="PROSITE" id="PS50305">
    <property type="entry name" value="SIRTUIN"/>
    <property type="match status" value="1"/>
</dbReference>
<evidence type="ECO:0000256" key="1">
    <source>
        <dbReference type="ARBA" id="ARBA00006924"/>
    </source>
</evidence>
<gene>
    <name evidence="6" type="ORF">B0J12DRAFT_168229</name>
</gene>
<feature type="domain" description="Deacetylase sirtuin-type" evidence="5">
    <location>
        <begin position="44"/>
        <end position="390"/>
    </location>
</feature>
<evidence type="ECO:0000313" key="7">
    <source>
        <dbReference type="Proteomes" id="UP000774617"/>
    </source>
</evidence>
<feature type="binding site" evidence="4">
    <location>
        <position position="178"/>
    </location>
    <ligand>
        <name>Zn(2+)</name>
        <dbReference type="ChEBI" id="CHEBI:29105"/>
    </ligand>
</feature>
<dbReference type="SUPFAM" id="SSF52467">
    <property type="entry name" value="DHS-like NAD/FAD-binding domain"/>
    <property type="match status" value="1"/>
</dbReference>
<dbReference type="Gene3D" id="3.40.50.1220">
    <property type="entry name" value="TPP-binding domain"/>
    <property type="match status" value="1"/>
</dbReference>
<dbReference type="InterPro" id="IPR029035">
    <property type="entry name" value="DHS-like_NAD/FAD-binding_dom"/>
</dbReference>
<evidence type="ECO:0000256" key="4">
    <source>
        <dbReference type="PROSITE-ProRule" id="PRU00236"/>
    </source>
</evidence>
<proteinExistence type="inferred from homology"/>